<comment type="caution">
    <text evidence="2">The sequence shown here is derived from an EMBL/GenBank/DDBJ whole genome shotgun (WGS) entry which is preliminary data.</text>
</comment>
<keyword evidence="1" id="KW-1133">Transmembrane helix</keyword>
<keyword evidence="3" id="KW-1185">Reference proteome</keyword>
<dbReference type="AlphaFoldDB" id="A0ABD5Y4G8"/>
<dbReference type="EMBL" id="JBHTAS010000001">
    <property type="protein sequence ID" value="MFC7142298.1"/>
    <property type="molecule type" value="Genomic_DNA"/>
</dbReference>
<gene>
    <name evidence="2" type="ORF">ACFQMA_20970</name>
</gene>
<dbReference type="RefSeq" id="WP_274323366.1">
    <property type="nucleotide sequence ID" value="NZ_CP118158.1"/>
</dbReference>
<feature type="transmembrane region" description="Helical" evidence="1">
    <location>
        <begin position="64"/>
        <end position="86"/>
    </location>
</feature>
<dbReference type="Proteomes" id="UP001596432">
    <property type="component" value="Unassembled WGS sequence"/>
</dbReference>
<sequence>MPEPEDTLSRSPVDFDSAVAYALHPEMRRLIILYLVGTLLLPIGLSLFVNPPFVGGVAQIVRQIVGLGIVLVGATFFFGGVVGAAFKVVADANILAAALDVDD</sequence>
<proteinExistence type="predicted"/>
<evidence type="ECO:0000313" key="2">
    <source>
        <dbReference type="EMBL" id="MFC7142298.1"/>
    </source>
</evidence>
<evidence type="ECO:0000313" key="3">
    <source>
        <dbReference type="Proteomes" id="UP001596432"/>
    </source>
</evidence>
<reference evidence="2 3" key="1">
    <citation type="journal article" date="2019" name="Int. J. Syst. Evol. Microbiol.">
        <title>The Global Catalogue of Microorganisms (GCM) 10K type strain sequencing project: providing services to taxonomists for standard genome sequencing and annotation.</title>
        <authorList>
            <consortium name="The Broad Institute Genomics Platform"/>
            <consortium name="The Broad Institute Genome Sequencing Center for Infectious Disease"/>
            <person name="Wu L."/>
            <person name="Ma J."/>
        </authorList>
    </citation>
    <scope>NUCLEOTIDE SEQUENCE [LARGE SCALE GENOMIC DNA]</scope>
    <source>
        <strain evidence="2 3">XZYJT29</strain>
    </source>
</reference>
<dbReference type="GeneID" id="78822634"/>
<evidence type="ECO:0000256" key="1">
    <source>
        <dbReference type="SAM" id="Phobius"/>
    </source>
</evidence>
<organism evidence="2 3">
    <name type="scientific">Halosimplex aquaticum</name>
    <dbReference type="NCBI Taxonomy" id="3026162"/>
    <lineage>
        <taxon>Archaea</taxon>
        <taxon>Methanobacteriati</taxon>
        <taxon>Methanobacteriota</taxon>
        <taxon>Stenosarchaea group</taxon>
        <taxon>Halobacteria</taxon>
        <taxon>Halobacteriales</taxon>
        <taxon>Haloarculaceae</taxon>
        <taxon>Halosimplex</taxon>
    </lineage>
</organism>
<keyword evidence="1" id="KW-0812">Transmembrane</keyword>
<protein>
    <submittedName>
        <fullName evidence="2">Uncharacterized protein</fullName>
    </submittedName>
</protein>
<feature type="transmembrane region" description="Helical" evidence="1">
    <location>
        <begin position="31"/>
        <end position="49"/>
    </location>
</feature>
<accession>A0ABD5Y4G8</accession>
<keyword evidence="1" id="KW-0472">Membrane</keyword>
<name>A0ABD5Y4G8_9EURY</name>